<feature type="domain" description="Glycosyl transferase family 1" evidence="1">
    <location>
        <begin position="208"/>
        <end position="363"/>
    </location>
</feature>
<dbReference type="RefSeq" id="WP_377832949.1">
    <property type="nucleotide sequence ID" value="NZ_JBHRSK010000004.1"/>
</dbReference>
<keyword evidence="3" id="KW-0328">Glycosyltransferase</keyword>
<sequence>MPKLLQITDKPEQGGGIRRAVDQQRRMLEALSWRVDLLRLVPNGPSRTLADKAAESGRGAVSVRLRGGPSQAASSVAALRRAAQGADVIQLHLGFATLVPELAAAAAETAPLVTVLHDVSPFEALGPSRGVLGAGRSRLPLREGIGRLRHRPMRRALWHLLCERSRLFIAPSAYLARCAVAAGLDEAKLRVIPHAVEAEVPAAPPPSRQAPVVLYAGLISEDKGACLLVEAFARLRVPGARLVLLGDGPALPALRRRAARLGLARQVTFHGRVAGEEVRRAMARARCLAHPSLVPEGFGLVGMEAMQLGRPVVGFGLGGTESWLVDGESGLVAAPTDAAALAEAIDRVLRDDALADRLGAAARCRVERDFLEPRVAAALARALTAAMAGPAARLSEGVA</sequence>
<organism evidence="3 4">
    <name type="scientific">Acidimangrovimonas pyrenivorans</name>
    <dbReference type="NCBI Taxonomy" id="2030798"/>
    <lineage>
        <taxon>Bacteria</taxon>
        <taxon>Pseudomonadati</taxon>
        <taxon>Pseudomonadota</taxon>
        <taxon>Alphaproteobacteria</taxon>
        <taxon>Rhodobacterales</taxon>
        <taxon>Paracoccaceae</taxon>
        <taxon>Acidimangrovimonas</taxon>
    </lineage>
</organism>
<dbReference type="Proteomes" id="UP001595443">
    <property type="component" value="Unassembled WGS sequence"/>
</dbReference>
<comment type="caution">
    <text evidence="3">The sequence shown here is derived from an EMBL/GenBank/DDBJ whole genome shotgun (WGS) entry which is preliminary data.</text>
</comment>
<evidence type="ECO:0000259" key="1">
    <source>
        <dbReference type="Pfam" id="PF00534"/>
    </source>
</evidence>
<evidence type="ECO:0000313" key="4">
    <source>
        <dbReference type="Proteomes" id="UP001595443"/>
    </source>
</evidence>
<name>A0ABV7AGQ0_9RHOB</name>
<accession>A0ABV7AGQ0</accession>
<dbReference type="Pfam" id="PF13439">
    <property type="entry name" value="Glyco_transf_4"/>
    <property type="match status" value="1"/>
</dbReference>
<dbReference type="InterPro" id="IPR028098">
    <property type="entry name" value="Glyco_trans_4-like_N"/>
</dbReference>
<dbReference type="EMBL" id="JBHRSK010000004">
    <property type="protein sequence ID" value="MFC2968280.1"/>
    <property type="molecule type" value="Genomic_DNA"/>
</dbReference>
<dbReference type="PANTHER" id="PTHR45947">
    <property type="entry name" value="SULFOQUINOVOSYL TRANSFERASE SQD2"/>
    <property type="match status" value="1"/>
</dbReference>
<dbReference type="GO" id="GO:0016757">
    <property type="term" value="F:glycosyltransferase activity"/>
    <property type="evidence" value="ECO:0007669"/>
    <property type="project" value="UniProtKB-KW"/>
</dbReference>
<dbReference type="SUPFAM" id="SSF53756">
    <property type="entry name" value="UDP-Glycosyltransferase/glycogen phosphorylase"/>
    <property type="match status" value="1"/>
</dbReference>
<dbReference type="PANTHER" id="PTHR45947:SF13">
    <property type="entry name" value="TRANSFERASE"/>
    <property type="match status" value="1"/>
</dbReference>
<evidence type="ECO:0000259" key="2">
    <source>
        <dbReference type="Pfam" id="PF13439"/>
    </source>
</evidence>
<keyword evidence="4" id="KW-1185">Reference proteome</keyword>
<gene>
    <name evidence="3" type="ORF">ACFOES_09255</name>
</gene>
<dbReference type="InterPro" id="IPR001296">
    <property type="entry name" value="Glyco_trans_1"/>
</dbReference>
<dbReference type="Gene3D" id="3.40.50.2000">
    <property type="entry name" value="Glycogen Phosphorylase B"/>
    <property type="match status" value="2"/>
</dbReference>
<keyword evidence="3" id="KW-0808">Transferase</keyword>
<dbReference type="CDD" id="cd03801">
    <property type="entry name" value="GT4_PimA-like"/>
    <property type="match status" value="1"/>
</dbReference>
<dbReference type="InterPro" id="IPR050194">
    <property type="entry name" value="Glycosyltransferase_grp1"/>
</dbReference>
<evidence type="ECO:0000313" key="3">
    <source>
        <dbReference type="EMBL" id="MFC2968280.1"/>
    </source>
</evidence>
<proteinExistence type="predicted"/>
<dbReference type="Pfam" id="PF00534">
    <property type="entry name" value="Glycos_transf_1"/>
    <property type="match status" value="1"/>
</dbReference>
<dbReference type="EC" id="2.4.-.-" evidence="3"/>
<protein>
    <submittedName>
        <fullName evidence="3">Glycosyltransferase family 4 protein</fullName>
        <ecNumber evidence="3">2.4.-.-</ecNumber>
    </submittedName>
</protein>
<feature type="domain" description="Glycosyltransferase subfamily 4-like N-terminal" evidence="2">
    <location>
        <begin position="15"/>
        <end position="199"/>
    </location>
</feature>
<reference evidence="4" key="1">
    <citation type="journal article" date="2019" name="Int. J. Syst. Evol. Microbiol.">
        <title>The Global Catalogue of Microorganisms (GCM) 10K type strain sequencing project: providing services to taxonomists for standard genome sequencing and annotation.</title>
        <authorList>
            <consortium name="The Broad Institute Genomics Platform"/>
            <consortium name="The Broad Institute Genome Sequencing Center for Infectious Disease"/>
            <person name="Wu L."/>
            <person name="Ma J."/>
        </authorList>
    </citation>
    <scope>NUCLEOTIDE SEQUENCE [LARGE SCALE GENOMIC DNA]</scope>
    <source>
        <strain evidence="4">KCTC 62192</strain>
    </source>
</reference>